<gene>
    <name evidence="2" type="ORF">RBU60_02425</name>
</gene>
<dbReference type="RefSeq" id="WP_308863065.1">
    <property type="nucleotide sequence ID" value="NZ_JAVHUL010000004.1"/>
</dbReference>
<proteinExistence type="predicted"/>
<dbReference type="InterPro" id="IPR036907">
    <property type="entry name" value="5'-Nucleotdase_C_sf"/>
</dbReference>
<accession>A0ABU0ZY77</accession>
<dbReference type="Proteomes" id="UP001230915">
    <property type="component" value="Unassembled WGS sequence"/>
</dbReference>
<evidence type="ECO:0000259" key="1">
    <source>
        <dbReference type="Pfam" id="PF02872"/>
    </source>
</evidence>
<dbReference type="PROSITE" id="PS51257">
    <property type="entry name" value="PROKAR_LIPOPROTEIN"/>
    <property type="match status" value="1"/>
</dbReference>
<dbReference type="Pfam" id="PF02872">
    <property type="entry name" value="5_nucleotid_C"/>
    <property type="match status" value="1"/>
</dbReference>
<evidence type="ECO:0000313" key="2">
    <source>
        <dbReference type="EMBL" id="MDQ7916415.1"/>
    </source>
</evidence>
<dbReference type="SUPFAM" id="SSF55816">
    <property type="entry name" value="5'-nucleotidase (syn. UDP-sugar hydrolase), C-terminal domain"/>
    <property type="match status" value="1"/>
</dbReference>
<organism evidence="2 3">
    <name type="scientific">Mesonia profundi</name>
    <dbReference type="NCBI Taxonomy" id="3070998"/>
    <lineage>
        <taxon>Bacteria</taxon>
        <taxon>Pseudomonadati</taxon>
        <taxon>Bacteroidota</taxon>
        <taxon>Flavobacteriia</taxon>
        <taxon>Flavobacteriales</taxon>
        <taxon>Flavobacteriaceae</taxon>
        <taxon>Mesonia</taxon>
    </lineage>
</organism>
<dbReference type="PANTHER" id="PTHR11575:SF24">
    <property type="entry name" value="5'-NUCLEOTIDASE"/>
    <property type="match status" value="1"/>
</dbReference>
<dbReference type="PRINTS" id="PR01607">
    <property type="entry name" value="APYRASEFAMLY"/>
</dbReference>
<evidence type="ECO:0000313" key="3">
    <source>
        <dbReference type="Proteomes" id="UP001230915"/>
    </source>
</evidence>
<comment type="caution">
    <text evidence="2">The sequence shown here is derived from an EMBL/GenBank/DDBJ whole genome shotgun (WGS) entry which is preliminary data.</text>
</comment>
<name>A0ABU0ZY77_9FLAO</name>
<dbReference type="InterPro" id="IPR006179">
    <property type="entry name" value="5_nucleotidase/apyrase"/>
</dbReference>
<dbReference type="Gene3D" id="3.90.780.10">
    <property type="entry name" value="5'-Nucleotidase, C-terminal domain"/>
    <property type="match status" value="1"/>
</dbReference>
<dbReference type="PANTHER" id="PTHR11575">
    <property type="entry name" value="5'-NUCLEOTIDASE-RELATED"/>
    <property type="match status" value="1"/>
</dbReference>
<sequence>MRNILFILYGIVIFSFSGCKYQNKNTKVPLAVSKIEGKQLSIEKSLTEDEEIKTFVAPYKDRIKDEMNKVLSYTPNTLSKFNGEYNTAIGNMMADALLEITNPVFHQRTGKNIDAVLLNHGGIRSSINRGDITTKTAYNIMPFENEAVVIELKGTQVLKMFEYLSKSEVAHPVAGMQLTLTEDNQIKTGRIQGKKVDLNKSYFIVTNDYLMDGGDHMNFFAIRESETYLDYKLRNVFIDYFKKHDTINPVRDERFIKQ</sequence>
<protein>
    <submittedName>
        <fullName evidence="2">5'-nucleotidase C-terminal domain-containing protein</fullName>
    </submittedName>
</protein>
<dbReference type="InterPro" id="IPR008334">
    <property type="entry name" value="5'-Nucleotdase_C"/>
</dbReference>
<reference evidence="2 3" key="1">
    <citation type="submission" date="2023-08" db="EMBL/GenBank/DDBJ databases">
        <title>Mesonia sp. MT50, isolated from deep-sea sediment of the Mariana Trench.</title>
        <authorList>
            <person name="Fu H."/>
        </authorList>
    </citation>
    <scope>NUCLEOTIDE SEQUENCE [LARGE SCALE GENOMIC DNA]</scope>
    <source>
        <strain evidence="2 3">MT50</strain>
    </source>
</reference>
<keyword evidence="3" id="KW-1185">Reference proteome</keyword>
<dbReference type="EMBL" id="JAVHUL010000004">
    <property type="protein sequence ID" value="MDQ7916415.1"/>
    <property type="molecule type" value="Genomic_DNA"/>
</dbReference>
<feature type="domain" description="5'-Nucleotidase C-terminal" evidence="1">
    <location>
        <begin position="86"/>
        <end position="220"/>
    </location>
</feature>